<name>A0A9J6D9X5_RHIMP</name>
<proteinExistence type="predicted"/>
<feature type="compositionally biased region" description="Low complexity" evidence="1">
    <location>
        <begin position="124"/>
        <end position="135"/>
    </location>
</feature>
<reference evidence="2" key="2">
    <citation type="submission" date="2021-09" db="EMBL/GenBank/DDBJ databases">
        <authorList>
            <person name="Jia N."/>
            <person name="Wang J."/>
            <person name="Shi W."/>
            <person name="Du L."/>
            <person name="Sun Y."/>
            <person name="Zhan W."/>
            <person name="Jiang J."/>
            <person name="Wang Q."/>
            <person name="Zhang B."/>
            <person name="Ji P."/>
            <person name="Sakyi L.B."/>
            <person name="Cui X."/>
            <person name="Yuan T."/>
            <person name="Jiang B."/>
            <person name="Yang W."/>
            <person name="Lam T.T.-Y."/>
            <person name="Chang Q."/>
            <person name="Ding S."/>
            <person name="Wang X."/>
            <person name="Zhu J."/>
            <person name="Ruan X."/>
            <person name="Zhao L."/>
            <person name="Wei J."/>
            <person name="Que T."/>
            <person name="Du C."/>
            <person name="Cheng J."/>
            <person name="Dai P."/>
            <person name="Han X."/>
            <person name="Huang E."/>
            <person name="Gao Y."/>
            <person name="Liu J."/>
            <person name="Shao H."/>
            <person name="Ye R."/>
            <person name="Li L."/>
            <person name="Wei W."/>
            <person name="Wang X."/>
            <person name="Wang C."/>
            <person name="Huo Q."/>
            <person name="Li W."/>
            <person name="Guo W."/>
            <person name="Chen H."/>
            <person name="Chen S."/>
            <person name="Zhou L."/>
            <person name="Zhou L."/>
            <person name="Ni X."/>
            <person name="Tian J."/>
            <person name="Zhou Y."/>
            <person name="Sheng Y."/>
            <person name="Liu T."/>
            <person name="Pan Y."/>
            <person name="Xia L."/>
            <person name="Li J."/>
            <person name="Zhao F."/>
            <person name="Cao W."/>
        </authorList>
    </citation>
    <scope>NUCLEOTIDE SEQUENCE</scope>
    <source>
        <strain evidence="2">Rmic-2018</strain>
        <tissue evidence="2">Larvae</tissue>
    </source>
</reference>
<feature type="region of interest" description="Disordered" evidence="1">
    <location>
        <begin position="1"/>
        <end position="56"/>
    </location>
</feature>
<organism evidence="2 3">
    <name type="scientific">Rhipicephalus microplus</name>
    <name type="common">Cattle tick</name>
    <name type="synonym">Boophilus microplus</name>
    <dbReference type="NCBI Taxonomy" id="6941"/>
    <lineage>
        <taxon>Eukaryota</taxon>
        <taxon>Metazoa</taxon>
        <taxon>Ecdysozoa</taxon>
        <taxon>Arthropoda</taxon>
        <taxon>Chelicerata</taxon>
        <taxon>Arachnida</taxon>
        <taxon>Acari</taxon>
        <taxon>Parasitiformes</taxon>
        <taxon>Ixodida</taxon>
        <taxon>Ixodoidea</taxon>
        <taxon>Ixodidae</taxon>
        <taxon>Rhipicephalinae</taxon>
        <taxon>Rhipicephalus</taxon>
        <taxon>Boophilus</taxon>
    </lineage>
</organism>
<dbReference type="Proteomes" id="UP000821866">
    <property type="component" value="Chromosome 8"/>
</dbReference>
<reference evidence="2" key="1">
    <citation type="journal article" date="2020" name="Cell">
        <title>Large-Scale Comparative Analyses of Tick Genomes Elucidate Their Genetic Diversity and Vector Capacities.</title>
        <authorList>
            <consortium name="Tick Genome and Microbiome Consortium (TIGMIC)"/>
            <person name="Jia N."/>
            <person name="Wang J."/>
            <person name="Shi W."/>
            <person name="Du L."/>
            <person name="Sun Y."/>
            <person name="Zhan W."/>
            <person name="Jiang J.F."/>
            <person name="Wang Q."/>
            <person name="Zhang B."/>
            <person name="Ji P."/>
            <person name="Bell-Sakyi L."/>
            <person name="Cui X.M."/>
            <person name="Yuan T.T."/>
            <person name="Jiang B.G."/>
            <person name="Yang W.F."/>
            <person name="Lam T.T."/>
            <person name="Chang Q.C."/>
            <person name="Ding S.J."/>
            <person name="Wang X.J."/>
            <person name="Zhu J.G."/>
            <person name="Ruan X.D."/>
            <person name="Zhao L."/>
            <person name="Wei J.T."/>
            <person name="Ye R.Z."/>
            <person name="Que T.C."/>
            <person name="Du C.H."/>
            <person name="Zhou Y.H."/>
            <person name="Cheng J.X."/>
            <person name="Dai P.F."/>
            <person name="Guo W.B."/>
            <person name="Han X.H."/>
            <person name="Huang E.J."/>
            <person name="Li L.F."/>
            <person name="Wei W."/>
            <person name="Gao Y.C."/>
            <person name="Liu J.Z."/>
            <person name="Shao H.Z."/>
            <person name="Wang X."/>
            <person name="Wang C.C."/>
            <person name="Yang T.C."/>
            <person name="Huo Q.B."/>
            <person name="Li W."/>
            <person name="Chen H.Y."/>
            <person name="Chen S.E."/>
            <person name="Zhou L.G."/>
            <person name="Ni X.B."/>
            <person name="Tian J.H."/>
            <person name="Sheng Y."/>
            <person name="Liu T."/>
            <person name="Pan Y.S."/>
            <person name="Xia L.Y."/>
            <person name="Li J."/>
            <person name="Zhao F."/>
            <person name="Cao W.C."/>
        </authorList>
    </citation>
    <scope>NUCLEOTIDE SEQUENCE</scope>
    <source>
        <strain evidence="2">Rmic-2018</strain>
    </source>
</reference>
<feature type="region of interest" description="Disordered" evidence="1">
    <location>
        <begin position="110"/>
        <end position="140"/>
    </location>
</feature>
<evidence type="ECO:0000256" key="1">
    <source>
        <dbReference type="SAM" id="MobiDB-lite"/>
    </source>
</evidence>
<evidence type="ECO:0000313" key="2">
    <source>
        <dbReference type="EMBL" id="KAH8018855.1"/>
    </source>
</evidence>
<gene>
    <name evidence="2" type="ORF">HPB51_012809</name>
</gene>
<comment type="caution">
    <text evidence="2">The sequence shown here is derived from an EMBL/GenBank/DDBJ whole genome shotgun (WGS) entry which is preliminary data.</text>
</comment>
<dbReference type="EMBL" id="JABSTU010000010">
    <property type="protein sequence ID" value="KAH8018855.1"/>
    <property type="molecule type" value="Genomic_DNA"/>
</dbReference>
<keyword evidence="3" id="KW-1185">Reference proteome</keyword>
<accession>A0A9J6D9X5</accession>
<feature type="compositionally biased region" description="Basic and acidic residues" evidence="1">
    <location>
        <begin position="35"/>
        <end position="46"/>
    </location>
</feature>
<evidence type="ECO:0000313" key="3">
    <source>
        <dbReference type="Proteomes" id="UP000821866"/>
    </source>
</evidence>
<feature type="compositionally biased region" description="Basic and acidic residues" evidence="1">
    <location>
        <begin position="9"/>
        <end position="24"/>
    </location>
</feature>
<sequence length="169" mass="18359">MSDEMAFEPYRDTPFRDSALRAEDDSSDPPPPDSLDFHDDIHDHGTHHNMGSGLGSMSATPHAHTIRLPFVPSLTLTCLLTFFNGPPCVADGDPMFAGHQPLHRSTTAVFIQPDPGSESDIKENPSPNTPSTSSHPSDDIIHHCPIPPYRRIALVGGQDDNASIPSEFL</sequence>
<protein>
    <submittedName>
        <fullName evidence="2">Uncharacterized protein</fullName>
    </submittedName>
</protein>
<dbReference type="AlphaFoldDB" id="A0A9J6D9X5"/>